<name>A0A0B7BU46_9EUPU</name>
<evidence type="ECO:0000313" key="1">
    <source>
        <dbReference type="EMBL" id="CEK95906.1"/>
    </source>
</evidence>
<dbReference type="EMBL" id="HACG01049041">
    <property type="protein sequence ID" value="CEK95906.1"/>
    <property type="molecule type" value="Transcribed_RNA"/>
</dbReference>
<accession>A0A0B7BU46</accession>
<gene>
    <name evidence="1" type="primary">ORF209398</name>
</gene>
<sequence>DRMPRTQRRRRRRRKLKYFGQIKRHEGCRRPLWKVASQQREPRRRFIKDI</sequence>
<feature type="non-terminal residue" evidence="1">
    <location>
        <position position="1"/>
    </location>
</feature>
<organism evidence="1">
    <name type="scientific">Arion vulgaris</name>
    <dbReference type="NCBI Taxonomy" id="1028688"/>
    <lineage>
        <taxon>Eukaryota</taxon>
        <taxon>Metazoa</taxon>
        <taxon>Spiralia</taxon>
        <taxon>Lophotrochozoa</taxon>
        <taxon>Mollusca</taxon>
        <taxon>Gastropoda</taxon>
        <taxon>Heterobranchia</taxon>
        <taxon>Euthyneura</taxon>
        <taxon>Panpulmonata</taxon>
        <taxon>Eupulmonata</taxon>
        <taxon>Stylommatophora</taxon>
        <taxon>Helicina</taxon>
        <taxon>Arionoidea</taxon>
        <taxon>Arionidae</taxon>
        <taxon>Arion</taxon>
    </lineage>
</organism>
<reference evidence="1" key="1">
    <citation type="submission" date="2014-12" db="EMBL/GenBank/DDBJ databases">
        <title>Insight into the proteome of Arion vulgaris.</title>
        <authorList>
            <person name="Aradska J."/>
            <person name="Bulat T."/>
            <person name="Smidak R."/>
            <person name="Sarate P."/>
            <person name="Gangsoo J."/>
            <person name="Sialana F."/>
            <person name="Bilban M."/>
            <person name="Lubec G."/>
        </authorList>
    </citation>
    <scope>NUCLEOTIDE SEQUENCE</scope>
    <source>
        <tissue evidence="1">Skin</tissue>
    </source>
</reference>
<protein>
    <submittedName>
        <fullName evidence="1">Uncharacterized protein</fullName>
    </submittedName>
</protein>
<dbReference type="AlphaFoldDB" id="A0A0B7BU46"/>
<proteinExistence type="predicted"/>